<name>A0ABP9C868_9PSEU</name>
<protein>
    <submittedName>
        <fullName evidence="2">Uncharacterized protein</fullName>
    </submittedName>
</protein>
<reference evidence="3" key="1">
    <citation type="journal article" date="2019" name="Int. J. Syst. Evol. Microbiol.">
        <title>The Global Catalogue of Microorganisms (GCM) 10K type strain sequencing project: providing services to taxonomists for standard genome sequencing and annotation.</title>
        <authorList>
            <consortium name="The Broad Institute Genomics Platform"/>
            <consortium name="The Broad Institute Genome Sequencing Center for Infectious Disease"/>
            <person name="Wu L."/>
            <person name="Ma J."/>
        </authorList>
    </citation>
    <scope>NUCLEOTIDE SEQUENCE [LARGE SCALE GENOMIC DNA]</scope>
    <source>
        <strain evidence="3">JCM 17979</strain>
    </source>
</reference>
<dbReference type="EMBL" id="BAABHO010000048">
    <property type="protein sequence ID" value="GAA4804468.1"/>
    <property type="molecule type" value="Genomic_DNA"/>
</dbReference>
<evidence type="ECO:0000256" key="1">
    <source>
        <dbReference type="SAM" id="MobiDB-lite"/>
    </source>
</evidence>
<dbReference type="Proteomes" id="UP001500928">
    <property type="component" value="Unassembled WGS sequence"/>
</dbReference>
<sequence length="137" mass="14959">MSDPTRPPATVTVLPPGRRPTDHRAVPLLTEPDLQHYPEFATFLRDAFGLDRDPLGAPGLLDVEGRVYALVFLGRSGRPFPSGVEIHALVPGLEPIDDERADLDLWAILRWIVAGVGGEWTLEGLTTTGRIYRVPGA</sequence>
<evidence type="ECO:0000313" key="3">
    <source>
        <dbReference type="Proteomes" id="UP001500928"/>
    </source>
</evidence>
<dbReference type="RefSeq" id="WP_345421347.1">
    <property type="nucleotide sequence ID" value="NZ_BAABHO010000048.1"/>
</dbReference>
<accession>A0ABP9C868</accession>
<feature type="region of interest" description="Disordered" evidence="1">
    <location>
        <begin position="1"/>
        <end position="22"/>
    </location>
</feature>
<comment type="caution">
    <text evidence="2">The sequence shown here is derived from an EMBL/GenBank/DDBJ whole genome shotgun (WGS) entry which is preliminary data.</text>
</comment>
<keyword evidence="3" id="KW-1185">Reference proteome</keyword>
<evidence type="ECO:0000313" key="2">
    <source>
        <dbReference type="EMBL" id="GAA4804468.1"/>
    </source>
</evidence>
<organism evidence="2 3">
    <name type="scientific">Actinomycetospora chlora</name>
    <dbReference type="NCBI Taxonomy" id="663608"/>
    <lineage>
        <taxon>Bacteria</taxon>
        <taxon>Bacillati</taxon>
        <taxon>Actinomycetota</taxon>
        <taxon>Actinomycetes</taxon>
        <taxon>Pseudonocardiales</taxon>
        <taxon>Pseudonocardiaceae</taxon>
        <taxon>Actinomycetospora</taxon>
    </lineage>
</organism>
<proteinExistence type="predicted"/>
<gene>
    <name evidence="2" type="ORF">GCM10023200_47230</name>
</gene>